<proteinExistence type="predicted"/>
<protein>
    <submittedName>
        <fullName evidence="1">Uncharacterized protein</fullName>
    </submittedName>
</protein>
<evidence type="ECO:0000313" key="2">
    <source>
        <dbReference type="Proteomes" id="UP001164557"/>
    </source>
</evidence>
<accession>A0AA47GHN7</accession>
<dbReference type="RefSeq" id="WP_046325853.1">
    <property type="nucleotide sequence ID" value="NZ_CP084390.1"/>
</dbReference>
<evidence type="ECO:0000313" key="1">
    <source>
        <dbReference type="EMBL" id="UZX30534.1"/>
    </source>
</evidence>
<name>A0AA47GHN7_9LACO</name>
<keyword evidence="2" id="KW-1185">Reference proteome</keyword>
<dbReference type="EMBL" id="CP084390">
    <property type="protein sequence ID" value="UZX30534.1"/>
    <property type="molecule type" value="Genomic_DNA"/>
</dbReference>
<dbReference type="Proteomes" id="UP001164557">
    <property type="component" value="Plasmid pIBH002-1"/>
</dbReference>
<keyword evidence="1" id="KW-0614">Plasmid</keyword>
<reference evidence="1" key="1">
    <citation type="submission" date="2021-09" db="EMBL/GenBank/DDBJ databases">
        <title>Lactobacillus species from Apis mellifera, Switzerland.</title>
        <authorList>
            <person name="Pfister J."/>
            <person name="Brown A."/>
            <person name="Neumann P."/>
            <person name="Collaud A."/>
            <person name="Retschnig G."/>
            <person name="Perreten V."/>
        </authorList>
    </citation>
    <scope>NUCLEOTIDE SEQUENCE</scope>
    <source>
        <strain evidence="1">IBH002</strain>
        <plasmid evidence="1">pIBH002-1</plasmid>
    </source>
</reference>
<organism evidence="1 2">
    <name type="scientific">Lactobacillus helsingborgensis</name>
    <dbReference type="NCBI Taxonomy" id="1218494"/>
    <lineage>
        <taxon>Bacteria</taxon>
        <taxon>Bacillati</taxon>
        <taxon>Bacillota</taxon>
        <taxon>Bacilli</taxon>
        <taxon>Lactobacillales</taxon>
        <taxon>Lactobacillaceae</taxon>
        <taxon>Lactobacillus</taxon>
    </lineage>
</organism>
<dbReference type="AlphaFoldDB" id="A0AA47GHN7"/>
<gene>
    <name evidence="1" type="ORF">LDX53_09155</name>
</gene>
<geneLocation type="plasmid" evidence="1 2">
    <name>pIBH002-1</name>
</geneLocation>
<sequence length="71" mass="8285">MKNYCKYCDPDIFADLSGDENDPYRIQIFKYQNDNKNWLNIVDKSITKFTEAAIEASININFCPICGRKLN</sequence>